<organism evidence="1">
    <name type="scientific">Anopheles atroparvus</name>
    <name type="common">European mosquito</name>
    <dbReference type="NCBI Taxonomy" id="41427"/>
    <lineage>
        <taxon>Eukaryota</taxon>
        <taxon>Metazoa</taxon>
        <taxon>Ecdysozoa</taxon>
        <taxon>Arthropoda</taxon>
        <taxon>Hexapoda</taxon>
        <taxon>Insecta</taxon>
        <taxon>Pterygota</taxon>
        <taxon>Neoptera</taxon>
        <taxon>Endopterygota</taxon>
        <taxon>Diptera</taxon>
        <taxon>Nematocera</taxon>
        <taxon>Culicoidea</taxon>
        <taxon>Culicidae</taxon>
        <taxon>Anophelinae</taxon>
        <taxon>Anopheles</taxon>
    </lineage>
</organism>
<name>A0A182JFE9_ANOAO</name>
<dbReference type="AlphaFoldDB" id="A0A182JFE9"/>
<dbReference type="EnsemblMetazoa" id="AATE017062-RA">
    <property type="protein sequence ID" value="AATE017062-PA.1"/>
    <property type="gene ID" value="AATE017062"/>
</dbReference>
<accession>A0A182JFE9</accession>
<reference evidence="1" key="1">
    <citation type="submission" date="2022-08" db="UniProtKB">
        <authorList>
            <consortium name="EnsemblMetazoa"/>
        </authorList>
    </citation>
    <scope>IDENTIFICATION</scope>
    <source>
        <strain evidence="1">EBRO</strain>
    </source>
</reference>
<proteinExistence type="predicted"/>
<sequence length="177" mass="18341">MEYFSSDPLPYLIVGIDGVRYDSLLATLLSLGPGEDVRTVVLCVVSLFLRLLAPQGNFSTSTMAQLPISTATDSPIAIESVGVSGRGDRGRSTAAMKGMDRKRLANPGWPVLEQGRDGEGLRGVLNADVALVSSASISDDEDIGIASFPDVATGTLGVATEMPVAVFAALGAVTMVP</sequence>
<evidence type="ECO:0000313" key="1">
    <source>
        <dbReference type="EnsemblMetazoa" id="AATE017062-PA.1"/>
    </source>
</evidence>
<protein>
    <submittedName>
        <fullName evidence="1">Uncharacterized protein</fullName>
    </submittedName>
</protein>
<dbReference type="VEuPathDB" id="VectorBase:AATE017062"/>